<dbReference type="EMBL" id="BMHZ01000001">
    <property type="protein sequence ID" value="GGG99233.1"/>
    <property type="molecule type" value="Genomic_DNA"/>
</dbReference>
<reference evidence="4" key="4">
    <citation type="submission" date="2024-05" db="EMBL/GenBank/DDBJ databases">
        <authorList>
            <person name="Sun Q."/>
            <person name="Zhou Y."/>
        </authorList>
    </citation>
    <scope>NUCLEOTIDE SEQUENCE</scope>
    <source>
        <strain evidence="4">CGMCC 1.15287</strain>
    </source>
</reference>
<dbReference type="Proteomes" id="UP000642938">
    <property type="component" value="Unassembled WGS sequence"/>
</dbReference>
<dbReference type="PROSITE" id="PS50930">
    <property type="entry name" value="HTH_LYTTR"/>
    <property type="match status" value="1"/>
</dbReference>
<dbReference type="EMBL" id="JACIEF010000002">
    <property type="protein sequence ID" value="MBB4107453.1"/>
    <property type="molecule type" value="Genomic_DNA"/>
</dbReference>
<sequence>MKPIKAIYVDDEAPALELIKKYCLDMPEIELMDTFLDPREALDDLLLESVELLILDIEMPGLSGTDFLALVPKGKLCIFITADPTYAAKAFDMDVIDYLVKPVFPDRFKKAVQKAIDYLKFSASEAEQSYLTFKSDYKLNRVLLDDIQWIEGFREYIKIVTRFKQYLVLQRLSDFMNKNGELGFVRIHKSYIVRKKDIVSIGAQSVQVKGGKQLPIGRTYKDLLK</sequence>
<evidence type="ECO:0000313" key="4">
    <source>
        <dbReference type="EMBL" id="GGG99233.1"/>
    </source>
</evidence>
<comment type="caution">
    <text evidence="5">The sequence shown here is derived from an EMBL/GenBank/DDBJ whole genome shotgun (WGS) entry which is preliminary data.</text>
</comment>
<dbReference type="Pfam" id="PF00072">
    <property type="entry name" value="Response_reg"/>
    <property type="match status" value="1"/>
</dbReference>
<evidence type="ECO:0000313" key="7">
    <source>
        <dbReference type="Proteomes" id="UP000642938"/>
    </source>
</evidence>
<feature type="modified residue" description="4-aspartylphosphate" evidence="1">
    <location>
        <position position="56"/>
    </location>
</feature>
<dbReference type="InterPro" id="IPR001789">
    <property type="entry name" value="Sig_transdc_resp-reg_receiver"/>
</dbReference>
<dbReference type="PROSITE" id="PS50110">
    <property type="entry name" value="RESPONSE_REGULATORY"/>
    <property type="match status" value="1"/>
</dbReference>
<keyword evidence="5" id="KW-0238">DNA-binding</keyword>
<dbReference type="Gene3D" id="2.40.50.1020">
    <property type="entry name" value="LytTr DNA-binding domain"/>
    <property type="match status" value="1"/>
</dbReference>
<dbReference type="InterPro" id="IPR046947">
    <property type="entry name" value="LytR-like"/>
</dbReference>
<dbReference type="Pfam" id="PF04397">
    <property type="entry name" value="LytTR"/>
    <property type="match status" value="1"/>
</dbReference>
<organism evidence="5 6">
    <name type="scientific">Pedobacter zeae</name>
    <dbReference type="NCBI Taxonomy" id="1737356"/>
    <lineage>
        <taxon>Bacteria</taxon>
        <taxon>Pseudomonadati</taxon>
        <taxon>Bacteroidota</taxon>
        <taxon>Sphingobacteriia</taxon>
        <taxon>Sphingobacteriales</taxon>
        <taxon>Sphingobacteriaceae</taxon>
        <taxon>Pedobacter</taxon>
    </lineage>
</organism>
<proteinExistence type="predicted"/>
<feature type="domain" description="HTH LytTR-type" evidence="3">
    <location>
        <begin position="131"/>
        <end position="225"/>
    </location>
</feature>
<dbReference type="RefSeq" id="WP_183761483.1">
    <property type="nucleotide sequence ID" value="NZ_BMHZ01000001.1"/>
</dbReference>
<gene>
    <name evidence="4" type="ORF">GCM10007422_11940</name>
    <name evidence="5" type="ORF">GGQ60_001434</name>
</gene>
<dbReference type="SUPFAM" id="SSF52172">
    <property type="entry name" value="CheY-like"/>
    <property type="match status" value="1"/>
</dbReference>
<dbReference type="GO" id="GO:0000156">
    <property type="term" value="F:phosphorelay response regulator activity"/>
    <property type="evidence" value="ECO:0007669"/>
    <property type="project" value="InterPro"/>
</dbReference>
<reference evidence="4" key="1">
    <citation type="journal article" date="2014" name="Int. J. Syst. Evol. Microbiol.">
        <title>Complete genome of a new Firmicutes species belonging to the dominant human colonic microbiota ('Ruminococcus bicirculans') reveals two chromosomes and a selective capacity to utilize plant glucans.</title>
        <authorList>
            <consortium name="NISC Comparative Sequencing Program"/>
            <person name="Wegmann U."/>
            <person name="Louis P."/>
            <person name="Goesmann A."/>
            <person name="Henrissat B."/>
            <person name="Duncan S.H."/>
            <person name="Flint H.J."/>
        </authorList>
    </citation>
    <scope>NUCLEOTIDE SEQUENCE</scope>
    <source>
        <strain evidence="4">CGMCC 1.15287</strain>
    </source>
</reference>
<dbReference type="PANTHER" id="PTHR37299">
    <property type="entry name" value="TRANSCRIPTIONAL REGULATOR-RELATED"/>
    <property type="match status" value="1"/>
</dbReference>
<dbReference type="SMART" id="SM00850">
    <property type="entry name" value="LytTR"/>
    <property type="match status" value="1"/>
</dbReference>
<dbReference type="AlphaFoldDB" id="A0A7W6P554"/>
<dbReference type="SMART" id="SM00448">
    <property type="entry name" value="REC"/>
    <property type="match status" value="1"/>
</dbReference>
<reference evidence="5 6" key="3">
    <citation type="submission" date="2020-08" db="EMBL/GenBank/DDBJ databases">
        <title>Genomic Encyclopedia of Type Strains, Phase IV (KMG-IV): sequencing the most valuable type-strain genomes for metagenomic binning, comparative biology and taxonomic classification.</title>
        <authorList>
            <person name="Goeker M."/>
        </authorList>
    </citation>
    <scope>NUCLEOTIDE SEQUENCE [LARGE SCALE GENOMIC DNA]</scope>
    <source>
        <strain evidence="5 6">DSM 100774</strain>
    </source>
</reference>
<dbReference type="GO" id="GO:0003677">
    <property type="term" value="F:DNA binding"/>
    <property type="evidence" value="ECO:0007669"/>
    <property type="project" value="UniProtKB-KW"/>
</dbReference>
<name>A0A7W6P554_9SPHI</name>
<keyword evidence="1" id="KW-0597">Phosphoprotein</keyword>
<dbReference type="InterPro" id="IPR007492">
    <property type="entry name" value="LytTR_DNA-bd_dom"/>
</dbReference>
<keyword evidence="7" id="KW-1185">Reference proteome</keyword>
<dbReference type="Gene3D" id="3.40.50.2300">
    <property type="match status" value="1"/>
</dbReference>
<feature type="domain" description="Response regulatory" evidence="2">
    <location>
        <begin position="5"/>
        <end position="116"/>
    </location>
</feature>
<protein>
    <submittedName>
        <fullName evidence="5">DNA-binding LytR/AlgR family response regulator</fullName>
    </submittedName>
    <submittedName>
        <fullName evidence="4">DNA-binding response regulator</fullName>
    </submittedName>
</protein>
<evidence type="ECO:0000313" key="5">
    <source>
        <dbReference type="EMBL" id="MBB4107453.1"/>
    </source>
</evidence>
<evidence type="ECO:0000313" key="6">
    <source>
        <dbReference type="Proteomes" id="UP000532273"/>
    </source>
</evidence>
<dbReference type="Proteomes" id="UP000532273">
    <property type="component" value="Unassembled WGS sequence"/>
</dbReference>
<evidence type="ECO:0000256" key="1">
    <source>
        <dbReference type="PROSITE-ProRule" id="PRU00169"/>
    </source>
</evidence>
<dbReference type="PANTHER" id="PTHR37299:SF1">
    <property type="entry name" value="STAGE 0 SPORULATION PROTEIN A HOMOLOG"/>
    <property type="match status" value="1"/>
</dbReference>
<evidence type="ECO:0000259" key="3">
    <source>
        <dbReference type="PROSITE" id="PS50930"/>
    </source>
</evidence>
<accession>A0A7W6P554</accession>
<dbReference type="InterPro" id="IPR011006">
    <property type="entry name" value="CheY-like_superfamily"/>
</dbReference>
<reference evidence="7" key="2">
    <citation type="journal article" date="2019" name="Int. J. Syst. Evol. Microbiol.">
        <title>The Global Catalogue of Microorganisms (GCM) 10K type strain sequencing project: providing services to taxonomists for standard genome sequencing and annotation.</title>
        <authorList>
            <consortium name="The Broad Institute Genomics Platform"/>
            <consortium name="The Broad Institute Genome Sequencing Center for Infectious Disease"/>
            <person name="Wu L."/>
            <person name="Ma J."/>
        </authorList>
    </citation>
    <scope>NUCLEOTIDE SEQUENCE [LARGE SCALE GENOMIC DNA]</scope>
    <source>
        <strain evidence="7">CGMCC 1.15287</strain>
    </source>
</reference>
<evidence type="ECO:0000259" key="2">
    <source>
        <dbReference type="PROSITE" id="PS50110"/>
    </source>
</evidence>